<dbReference type="AlphaFoldDB" id="A0A8T5UXU8"/>
<comment type="subcellular location">
    <subcellularLocation>
        <location evidence="1">Cell membrane</location>
        <topology evidence="1">Multi-pass membrane protein</topology>
    </subcellularLocation>
</comment>
<dbReference type="EMBL" id="JAIOUQ010000007">
    <property type="protein sequence ID" value="MBZ2165643.1"/>
    <property type="molecule type" value="Genomic_DNA"/>
</dbReference>
<name>A0A8T5UXU8_9EURY</name>
<gene>
    <name evidence="8" type="ORF">K8N75_06275</name>
</gene>
<evidence type="ECO:0000256" key="3">
    <source>
        <dbReference type="ARBA" id="ARBA00022692"/>
    </source>
</evidence>
<protein>
    <submittedName>
        <fullName evidence="8">RDD family protein</fullName>
    </submittedName>
</protein>
<feature type="domain" description="RDD" evidence="7">
    <location>
        <begin position="5"/>
        <end position="124"/>
    </location>
</feature>
<keyword evidence="2" id="KW-1003">Cell membrane</keyword>
<proteinExistence type="predicted"/>
<evidence type="ECO:0000256" key="5">
    <source>
        <dbReference type="ARBA" id="ARBA00023136"/>
    </source>
</evidence>
<dbReference type="Pfam" id="PF06271">
    <property type="entry name" value="RDD"/>
    <property type="match status" value="1"/>
</dbReference>
<dbReference type="PANTHER" id="PTHR36115">
    <property type="entry name" value="PROLINE-RICH ANTIGEN HOMOLOG-RELATED"/>
    <property type="match status" value="1"/>
</dbReference>
<dbReference type="Proteomes" id="UP000825933">
    <property type="component" value="Unassembled WGS sequence"/>
</dbReference>
<evidence type="ECO:0000313" key="8">
    <source>
        <dbReference type="EMBL" id="MBZ2165643.1"/>
    </source>
</evidence>
<accession>A0A8T5UXU8</accession>
<evidence type="ECO:0000256" key="4">
    <source>
        <dbReference type="ARBA" id="ARBA00022989"/>
    </source>
</evidence>
<keyword evidence="5 6" id="KW-0472">Membrane</keyword>
<evidence type="ECO:0000313" key="9">
    <source>
        <dbReference type="Proteomes" id="UP000825933"/>
    </source>
</evidence>
<keyword evidence="4 6" id="KW-1133">Transmembrane helix</keyword>
<dbReference type="InterPro" id="IPR010432">
    <property type="entry name" value="RDD"/>
</dbReference>
<feature type="transmembrane region" description="Helical" evidence="6">
    <location>
        <begin position="43"/>
        <end position="61"/>
    </location>
</feature>
<keyword evidence="3 6" id="KW-0812">Transmembrane</keyword>
<dbReference type="RefSeq" id="WP_223791244.1">
    <property type="nucleotide sequence ID" value="NZ_JAIOUQ010000007.1"/>
</dbReference>
<dbReference type="InterPro" id="IPR051791">
    <property type="entry name" value="Pra-immunoreactive"/>
</dbReference>
<sequence>MENFWGRRFAALLVDIVIVTLLLWIISSLIFLLMAGLGIFSVLNYWIFIGAILIIVYFTYMEGKTSTTLGKRLFKLKVKAKDGDMNYKTAFIRNLSKILWVPLIVDVILGFIFVDSNDRILDKVSGTCVVNVEEQG</sequence>
<evidence type="ECO:0000256" key="6">
    <source>
        <dbReference type="SAM" id="Phobius"/>
    </source>
</evidence>
<evidence type="ECO:0000256" key="2">
    <source>
        <dbReference type="ARBA" id="ARBA00022475"/>
    </source>
</evidence>
<dbReference type="PANTHER" id="PTHR36115:SF4">
    <property type="entry name" value="MEMBRANE PROTEIN"/>
    <property type="match status" value="1"/>
</dbReference>
<feature type="transmembrane region" description="Helical" evidence="6">
    <location>
        <begin position="95"/>
        <end position="114"/>
    </location>
</feature>
<dbReference type="GO" id="GO:0005886">
    <property type="term" value="C:plasma membrane"/>
    <property type="evidence" value="ECO:0007669"/>
    <property type="project" value="UniProtKB-SubCell"/>
</dbReference>
<feature type="transmembrane region" description="Helical" evidence="6">
    <location>
        <begin position="12"/>
        <end position="37"/>
    </location>
</feature>
<evidence type="ECO:0000259" key="7">
    <source>
        <dbReference type="Pfam" id="PF06271"/>
    </source>
</evidence>
<evidence type="ECO:0000256" key="1">
    <source>
        <dbReference type="ARBA" id="ARBA00004651"/>
    </source>
</evidence>
<reference evidence="9" key="1">
    <citation type="journal article" date="2022" name="Microbiol. Resour. Announc.">
        <title>Draft Genome Sequence of a Methanogenic Archaeon from West Spitsbergen Permafrost.</title>
        <authorList>
            <person name="Trubitsyn V."/>
            <person name="Rivkina E."/>
            <person name="Shcherbakova V."/>
        </authorList>
    </citation>
    <scope>NUCLEOTIDE SEQUENCE [LARGE SCALE GENOMIC DNA]</scope>
    <source>
        <strain evidence="9">VT</strain>
    </source>
</reference>
<organism evidence="8 9">
    <name type="scientific">Methanobacterium spitsbergense</name>
    <dbReference type="NCBI Taxonomy" id="2874285"/>
    <lineage>
        <taxon>Archaea</taxon>
        <taxon>Methanobacteriati</taxon>
        <taxon>Methanobacteriota</taxon>
        <taxon>Methanomada group</taxon>
        <taxon>Methanobacteria</taxon>
        <taxon>Methanobacteriales</taxon>
        <taxon>Methanobacteriaceae</taxon>
        <taxon>Methanobacterium</taxon>
    </lineage>
</organism>
<keyword evidence="9" id="KW-1185">Reference proteome</keyword>
<comment type="caution">
    <text evidence="8">The sequence shown here is derived from an EMBL/GenBank/DDBJ whole genome shotgun (WGS) entry which is preliminary data.</text>
</comment>